<dbReference type="Gene3D" id="3.20.20.60">
    <property type="entry name" value="Phosphoenolpyruvate-binding domains"/>
    <property type="match status" value="1"/>
</dbReference>
<dbReference type="SUPFAM" id="SSF51621">
    <property type="entry name" value="Phosphoenolpyruvate/pyruvate domain"/>
    <property type="match status" value="1"/>
</dbReference>
<feature type="binding site" evidence="5">
    <location>
        <position position="111"/>
    </location>
    <ligand>
        <name>3-methyl-2-oxobutanoate</name>
        <dbReference type="ChEBI" id="CHEBI:11851"/>
    </ligand>
</feature>
<feature type="active site" description="Proton acceptor" evidence="5">
    <location>
        <position position="180"/>
    </location>
</feature>
<comment type="similarity">
    <text evidence="1 5">Belongs to the PanB family.</text>
</comment>
<evidence type="ECO:0000256" key="2">
    <source>
        <dbReference type="ARBA" id="ARBA00011424"/>
    </source>
</evidence>
<sequence length="264" mass="27363">MITVPTLQKMKAAGEKIAMLTCYEASFAALMNRAGVDALLVGDSLGMTVQGRDSTLPVTLAEMCYHTAAVARGNSNAMIVADLPFGAYQQSREQAFAAAAELMQAGAHVVKLEGGAFMADTTAFLQQRGIPVCAHIGLTPQSVHALGGYKVQGKGDGAAERLLADARAHDAAGAAMILMEAVPAELGSRVTQAVSCPTIGIGAGAGCDGQVLVMHDMLGVYPGKTARFVKNFMDGQSSVQAAVEAYVRAVKEQTFPAAEHTFSA</sequence>
<comment type="subunit">
    <text evidence="2 5">Homodecamer; pentamer of dimers.</text>
</comment>
<dbReference type="PANTHER" id="PTHR20881:SF0">
    <property type="entry name" value="3-METHYL-2-OXOBUTANOATE HYDROXYMETHYLTRANSFERASE"/>
    <property type="match status" value="1"/>
</dbReference>
<dbReference type="HAMAP" id="MF_00156">
    <property type="entry name" value="PanB"/>
    <property type="match status" value="1"/>
</dbReference>
<comment type="subcellular location">
    <subcellularLocation>
        <location evidence="5">Cytoplasm</location>
    </subcellularLocation>
</comment>
<dbReference type="CDD" id="cd06557">
    <property type="entry name" value="KPHMT-like"/>
    <property type="match status" value="1"/>
</dbReference>
<dbReference type="InterPro" id="IPR040442">
    <property type="entry name" value="Pyrv_kinase-like_dom_sf"/>
</dbReference>
<comment type="function">
    <text evidence="5">Catalyzes the reversible reaction in which hydroxymethyl group from 5,10-methylenetetrahydrofolate is transferred onto alpha-ketoisovalerate to form ketopantoate.</text>
</comment>
<reference evidence="6 7" key="1">
    <citation type="submission" date="2022-02" db="EMBL/GenBank/DDBJ databases">
        <title>Genome sequence data of Kingella unionensis sp. nov. strain CICC 24913 (CCUG 75125).</title>
        <authorList>
            <person name="Xiao M."/>
        </authorList>
    </citation>
    <scope>NUCLEOTIDE SEQUENCE [LARGE SCALE GENOMIC DNA]</scope>
    <source>
        <strain evidence="6 7">CICC 24913</strain>
    </source>
</reference>
<evidence type="ECO:0000313" key="7">
    <source>
        <dbReference type="Proteomes" id="UP001298424"/>
    </source>
</evidence>
<feature type="binding site" evidence="5">
    <location>
        <position position="43"/>
    </location>
    <ligand>
        <name>Mg(2+)</name>
        <dbReference type="ChEBI" id="CHEBI:18420"/>
    </ligand>
</feature>
<dbReference type="Pfam" id="PF02548">
    <property type="entry name" value="Pantoate_transf"/>
    <property type="match status" value="1"/>
</dbReference>
<dbReference type="InterPro" id="IPR003700">
    <property type="entry name" value="Pantoate_hydroxy_MeTrfase"/>
</dbReference>
<evidence type="ECO:0000313" key="6">
    <source>
        <dbReference type="EMBL" id="MCG6504466.1"/>
    </source>
</evidence>
<keyword evidence="5" id="KW-0460">Magnesium</keyword>
<dbReference type="PANTHER" id="PTHR20881">
    <property type="entry name" value="3-METHYL-2-OXOBUTANOATE HYDROXYMETHYLTRANSFERASE"/>
    <property type="match status" value="1"/>
</dbReference>
<dbReference type="GO" id="GO:0003864">
    <property type="term" value="F:3-methyl-2-oxobutanoate hydroxymethyltransferase activity"/>
    <property type="evidence" value="ECO:0007669"/>
    <property type="project" value="UniProtKB-EC"/>
</dbReference>
<dbReference type="EMBL" id="JAKOOW010000026">
    <property type="protein sequence ID" value="MCG6504466.1"/>
    <property type="molecule type" value="Genomic_DNA"/>
</dbReference>
<comment type="cofactor">
    <cofactor evidence="5">
        <name>Mg(2+)</name>
        <dbReference type="ChEBI" id="CHEBI:18420"/>
    </cofactor>
    <text evidence="5">Binds 1 Mg(2+) ion per subunit.</text>
</comment>
<keyword evidence="7" id="KW-1185">Reference proteome</keyword>
<feature type="binding site" evidence="5">
    <location>
        <position position="113"/>
    </location>
    <ligand>
        <name>Mg(2+)</name>
        <dbReference type="ChEBI" id="CHEBI:18420"/>
    </ligand>
</feature>
<dbReference type="RefSeq" id="WP_238747934.1">
    <property type="nucleotide sequence ID" value="NZ_JAKOOW010000026.1"/>
</dbReference>
<dbReference type="NCBIfam" id="NF001452">
    <property type="entry name" value="PRK00311.1"/>
    <property type="match status" value="1"/>
</dbReference>
<dbReference type="NCBIfam" id="TIGR00222">
    <property type="entry name" value="panB"/>
    <property type="match status" value="1"/>
</dbReference>
<feature type="binding site" evidence="5">
    <location>
        <position position="82"/>
    </location>
    <ligand>
        <name>3-methyl-2-oxobutanoate</name>
        <dbReference type="ChEBI" id="CHEBI:11851"/>
    </ligand>
</feature>
<comment type="catalytic activity">
    <reaction evidence="5">
        <text>(6R)-5,10-methylene-5,6,7,8-tetrahydrofolate + 3-methyl-2-oxobutanoate + H2O = 2-dehydropantoate + (6S)-5,6,7,8-tetrahydrofolate</text>
        <dbReference type="Rhea" id="RHEA:11824"/>
        <dbReference type="ChEBI" id="CHEBI:11561"/>
        <dbReference type="ChEBI" id="CHEBI:11851"/>
        <dbReference type="ChEBI" id="CHEBI:15377"/>
        <dbReference type="ChEBI" id="CHEBI:15636"/>
        <dbReference type="ChEBI" id="CHEBI:57453"/>
        <dbReference type="EC" id="2.1.2.11"/>
    </reaction>
</comment>
<dbReference type="PIRSF" id="PIRSF000388">
    <property type="entry name" value="Pantoate_hydroxy_MeTrfase"/>
    <property type="match status" value="1"/>
</dbReference>
<evidence type="ECO:0000256" key="5">
    <source>
        <dbReference type="HAMAP-Rule" id="MF_00156"/>
    </source>
</evidence>
<organism evidence="6 7">
    <name type="scientific">Kingella pumchi</name>
    <dbReference type="NCBI Taxonomy" id="2779506"/>
    <lineage>
        <taxon>Bacteria</taxon>
        <taxon>Pseudomonadati</taxon>
        <taxon>Pseudomonadota</taxon>
        <taxon>Betaproteobacteria</taxon>
        <taxon>Neisseriales</taxon>
        <taxon>Neisseriaceae</taxon>
        <taxon>Kingella</taxon>
    </lineage>
</organism>
<keyword evidence="3 5" id="KW-0566">Pantothenate biosynthesis</keyword>
<dbReference type="EC" id="2.1.2.11" evidence="5"/>
<evidence type="ECO:0000256" key="1">
    <source>
        <dbReference type="ARBA" id="ARBA00008676"/>
    </source>
</evidence>
<comment type="caution">
    <text evidence="6">The sequence shown here is derived from an EMBL/GenBank/DDBJ whole genome shotgun (WGS) entry which is preliminary data.</text>
</comment>
<evidence type="ECO:0000256" key="3">
    <source>
        <dbReference type="ARBA" id="ARBA00022655"/>
    </source>
</evidence>
<keyword evidence="5" id="KW-0479">Metal-binding</keyword>
<dbReference type="Proteomes" id="UP001298424">
    <property type="component" value="Unassembled WGS sequence"/>
</dbReference>
<proteinExistence type="inferred from homology"/>
<feature type="binding site" evidence="5">
    <location>
        <position position="82"/>
    </location>
    <ligand>
        <name>Mg(2+)</name>
        <dbReference type="ChEBI" id="CHEBI:18420"/>
    </ligand>
</feature>
<dbReference type="InterPro" id="IPR015813">
    <property type="entry name" value="Pyrv/PenolPyrv_kinase-like_dom"/>
</dbReference>
<evidence type="ECO:0000256" key="4">
    <source>
        <dbReference type="ARBA" id="ARBA00022679"/>
    </source>
</evidence>
<comment type="pathway">
    <text evidence="5">Cofactor biosynthesis; (R)-pantothenate biosynthesis; (R)-pantoate from 3-methyl-2-oxobutanoate: step 1/2.</text>
</comment>
<gene>
    <name evidence="5 6" type="primary">panB</name>
    <name evidence="6" type="ORF">MB824_08145</name>
</gene>
<feature type="binding site" evidence="5">
    <location>
        <begin position="43"/>
        <end position="44"/>
    </location>
    <ligand>
        <name>3-methyl-2-oxobutanoate</name>
        <dbReference type="ChEBI" id="CHEBI:11851"/>
    </ligand>
</feature>
<name>A0ABS9NNU6_9NEIS</name>
<accession>A0ABS9NNU6</accession>
<keyword evidence="4 5" id="KW-0808">Transferase</keyword>
<protein>
    <recommendedName>
        <fullName evidence="5">3-methyl-2-oxobutanoate hydroxymethyltransferase</fullName>
        <ecNumber evidence="5">2.1.2.11</ecNumber>
    </recommendedName>
    <alternativeName>
        <fullName evidence="5">Ketopantoate hydroxymethyltransferase</fullName>
        <shortName evidence="5">KPHMT</shortName>
    </alternativeName>
</protein>
<keyword evidence="5" id="KW-0963">Cytoplasm</keyword>